<comment type="caution">
    <text evidence="1">The sequence shown here is derived from an EMBL/GenBank/DDBJ whole genome shotgun (WGS) entry which is preliminary data.</text>
</comment>
<organism evidence="1 2">
    <name type="scientific">Pseudomonas savastanoi pv. glycinea</name>
    <name type="common">Pseudomonas syringae pv. glycinea</name>
    <dbReference type="NCBI Taxonomy" id="318"/>
    <lineage>
        <taxon>Bacteria</taxon>
        <taxon>Pseudomonadati</taxon>
        <taxon>Pseudomonadota</taxon>
        <taxon>Gammaproteobacteria</taxon>
        <taxon>Pseudomonadales</taxon>
        <taxon>Pseudomonadaceae</taxon>
        <taxon>Pseudomonas</taxon>
    </lineage>
</organism>
<name>A0A3M4NNZ1_PSESG</name>
<gene>
    <name evidence="1" type="ORF">ALQ73_200122</name>
</gene>
<reference evidence="1 2" key="1">
    <citation type="submission" date="2018-08" db="EMBL/GenBank/DDBJ databases">
        <title>Recombination of ecologically and evolutionarily significant loci maintains genetic cohesion in the Pseudomonas syringae species complex.</title>
        <authorList>
            <person name="Dillon M."/>
            <person name="Thakur S."/>
            <person name="Almeida R.N.D."/>
            <person name="Weir B.S."/>
            <person name="Guttman D.S."/>
        </authorList>
    </citation>
    <scope>NUCLEOTIDE SEQUENCE [LARGE SCALE GENOMIC DNA]</scope>
    <source>
        <strain evidence="1 2">ICMP 4324</strain>
    </source>
</reference>
<sequence>MSSTEPSEFDARIRVHDLYLIILWDTNFFKPDADKRRICGTRVCEGLFSVEAFASNGKPEHRLSRAIAEAIRPELETMIKDLERTLKEHATTLMNELDDPLVKAVDVSMPEQQEYIFTIDKGKGTPLVNSFIRLFVLTDNIQNSLKELHYRGAISKKEQKQREDIYTKPLRKLMNDLNVMIKKFHKRRKELVEQ</sequence>
<evidence type="ECO:0000313" key="2">
    <source>
        <dbReference type="Proteomes" id="UP000276829"/>
    </source>
</evidence>
<protein>
    <recommendedName>
        <fullName evidence="3">DUF1845 domain-containing protein</fullName>
    </recommendedName>
</protein>
<dbReference type="RefSeq" id="WP_116892830.1">
    <property type="nucleotide sequence ID" value="NZ_RBON01000316.1"/>
</dbReference>
<evidence type="ECO:0008006" key="3">
    <source>
        <dbReference type="Google" id="ProtNLM"/>
    </source>
</evidence>
<dbReference type="Proteomes" id="UP000276829">
    <property type="component" value="Unassembled WGS sequence"/>
</dbReference>
<dbReference type="EMBL" id="RBON01000316">
    <property type="protein sequence ID" value="RMM61886.1"/>
    <property type="molecule type" value="Genomic_DNA"/>
</dbReference>
<accession>A0A3M4NNZ1</accession>
<dbReference type="AlphaFoldDB" id="A0A3M4NNZ1"/>
<evidence type="ECO:0000313" key="1">
    <source>
        <dbReference type="EMBL" id="RMM61886.1"/>
    </source>
</evidence>
<proteinExistence type="predicted"/>